<evidence type="ECO:0000259" key="2">
    <source>
        <dbReference type="Pfam" id="PF17648"/>
    </source>
</evidence>
<dbReference type="InterPro" id="IPR048273">
    <property type="entry name" value="Luciferase"/>
</dbReference>
<evidence type="ECO:0000256" key="1">
    <source>
        <dbReference type="SAM" id="MobiDB-lite"/>
    </source>
</evidence>
<feature type="region of interest" description="Disordered" evidence="1">
    <location>
        <begin position="1"/>
        <end position="26"/>
    </location>
</feature>
<dbReference type="Pfam" id="PF17648">
    <property type="entry name" value="Luciferase"/>
    <property type="match status" value="1"/>
</dbReference>
<dbReference type="Proteomes" id="UP000579945">
    <property type="component" value="Unassembled WGS sequence"/>
</dbReference>
<evidence type="ECO:0000313" key="4">
    <source>
        <dbReference type="Proteomes" id="UP000579945"/>
    </source>
</evidence>
<keyword evidence="4" id="KW-1185">Reference proteome</keyword>
<reference evidence="3 4" key="1">
    <citation type="submission" date="2020-08" db="EMBL/GenBank/DDBJ databases">
        <title>Sequencing the genomes of 1000 actinobacteria strains.</title>
        <authorList>
            <person name="Klenk H.-P."/>
        </authorList>
    </citation>
    <scope>NUCLEOTIDE SEQUENCE [LARGE SCALE GENOMIC DNA]</scope>
    <source>
        <strain evidence="3 4">DSM 44320</strain>
    </source>
</reference>
<evidence type="ECO:0000313" key="3">
    <source>
        <dbReference type="EMBL" id="MBB3733374.1"/>
    </source>
</evidence>
<dbReference type="GeneID" id="95395326"/>
<gene>
    <name evidence="3" type="ORF">FHR33_009321</name>
</gene>
<accession>A0A7W5YUI5</accession>
<protein>
    <submittedName>
        <fullName evidence="3">Phospholipase/carboxylesterase</fullName>
    </submittedName>
</protein>
<feature type="compositionally biased region" description="Basic residues" evidence="1">
    <location>
        <begin position="1"/>
        <end position="10"/>
    </location>
</feature>
<dbReference type="EMBL" id="JACIBV010000002">
    <property type="protein sequence ID" value="MBB3733374.1"/>
    <property type="molecule type" value="Genomic_DNA"/>
</dbReference>
<proteinExistence type="predicted"/>
<comment type="caution">
    <text evidence="3">The sequence shown here is derived from an EMBL/GenBank/DDBJ whole genome shotgun (WGS) entry which is preliminary data.</text>
</comment>
<organism evidence="3 4">
    <name type="scientific">Nonomuraea dietziae</name>
    <dbReference type="NCBI Taxonomy" id="65515"/>
    <lineage>
        <taxon>Bacteria</taxon>
        <taxon>Bacillati</taxon>
        <taxon>Actinomycetota</taxon>
        <taxon>Actinomycetes</taxon>
        <taxon>Streptosporangiales</taxon>
        <taxon>Streptosporangiaceae</taxon>
        <taxon>Nonomuraea</taxon>
    </lineage>
</organism>
<sequence>MITLTRRRGPRPATRPATPHQQLDQTAPAPLQEELWLRMAGLPGVRTGRSGISLPDTRALHLPEASGPANAYLIGAEFAHLHGARDGSLHLTLPGAEAGHAIEHGWAEPHPLAGTGLIPPTIVMVYGPRDREELEVVWSLVETSYAYATAWLRSGSEESAPRP</sequence>
<dbReference type="PANTHER" id="PTHR38695">
    <property type="entry name" value="AMINO ACID PERMEASE_ SLC12A DOMAIN-CONTAINING PROTEIN"/>
    <property type="match status" value="1"/>
</dbReference>
<dbReference type="InterPro" id="IPR040841">
    <property type="entry name" value="Luciferase_dom"/>
</dbReference>
<dbReference type="RefSeq" id="WP_183661590.1">
    <property type="nucleotide sequence ID" value="NZ_BAAAXX010000173.1"/>
</dbReference>
<dbReference type="AlphaFoldDB" id="A0A7W5YUI5"/>
<feature type="domain" description="Luciferase" evidence="2">
    <location>
        <begin position="75"/>
        <end position="143"/>
    </location>
</feature>
<name>A0A7W5YUI5_9ACTN</name>
<dbReference type="PANTHER" id="PTHR38695:SF1">
    <property type="entry name" value="AMINO ACID PERMEASE_ SLC12A DOMAIN-CONTAINING PROTEIN"/>
    <property type="match status" value="1"/>
</dbReference>